<evidence type="ECO:0000313" key="3">
    <source>
        <dbReference type="EMBL" id="OWJ54352.1"/>
    </source>
</evidence>
<evidence type="ECO:0000313" key="4">
    <source>
        <dbReference type="Proteomes" id="UP000058613"/>
    </source>
</evidence>
<feature type="region of interest" description="Disordered" evidence="1">
    <location>
        <begin position="35"/>
        <end position="55"/>
    </location>
</feature>
<keyword evidence="5" id="KW-1185">Reference proteome</keyword>
<dbReference type="InterPro" id="IPR019198">
    <property type="entry name" value="Beta_propeller_containing"/>
</dbReference>
<dbReference type="EMBL" id="CP013011">
    <property type="protein sequence ID" value="ALL00279.1"/>
    <property type="molecule type" value="Genomic_DNA"/>
</dbReference>
<reference evidence="3 5" key="2">
    <citation type="submission" date="2017-05" db="EMBL/GenBank/DDBJ databases">
        <title>The draft genome of the hyperthermophilic archaeon 'Pyrodictium delaneyi strain Hulk', an iron and nitrate reducer, reveals the capacity for sulfate reduction.</title>
        <authorList>
            <person name="Demey L.M."/>
            <person name="Miller C."/>
            <person name="Manzella M."/>
            <person name="Reguera G."/>
            <person name="Kashefi K."/>
        </authorList>
    </citation>
    <scope>NUCLEOTIDE SEQUENCE [LARGE SCALE GENOMIC DNA]</scope>
    <source>
        <strain evidence="3 5">Hulk</strain>
    </source>
</reference>
<dbReference type="Proteomes" id="UP000058613">
    <property type="component" value="Chromosome"/>
</dbReference>
<dbReference type="SUPFAM" id="SSF50969">
    <property type="entry name" value="YVTN repeat-like/Quinoprotein amine dehydrogenase"/>
    <property type="match status" value="1"/>
</dbReference>
<dbReference type="EMBL" id="NCQP01000006">
    <property type="protein sequence ID" value="OWJ54352.1"/>
    <property type="molecule type" value="Genomic_DNA"/>
</dbReference>
<dbReference type="Pfam" id="PF09826">
    <property type="entry name" value="Beta_propel"/>
    <property type="match status" value="1"/>
</dbReference>
<evidence type="ECO:0000256" key="1">
    <source>
        <dbReference type="SAM" id="MobiDB-lite"/>
    </source>
</evidence>
<reference evidence="2 4" key="1">
    <citation type="submission" date="2015-10" db="EMBL/GenBank/DDBJ databases">
        <title>Complete genome sequence of hyperthermophilic archaeon Pyrodictium delaneyi Su06.</title>
        <authorList>
            <person name="Jung J.-H."/>
            <person name="Lin J."/>
            <person name="Holden J.F."/>
            <person name="Park C.-S."/>
        </authorList>
    </citation>
    <scope>NUCLEOTIDE SEQUENCE [LARGE SCALE GENOMIC DNA]</scope>
    <source>
        <strain evidence="2 4">Su06</strain>
    </source>
</reference>
<dbReference type="GeneID" id="26098556"/>
<evidence type="ECO:0008006" key="6">
    <source>
        <dbReference type="Google" id="ProtNLM"/>
    </source>
</evidence>
<dbReference type="RefSeq" id="WP_082419380.1">
    <property type="nucleotide sequence ID" value="NZ_CP013011.1"/>
</dbReference>
<dbReference type="STRING" id="1273541.Pyrde_0229"/>
<evidence type="ECO:0000313" key="2">
    <source>
        <dbReference type="EMBL" id="ALL00279.1"/>
    </source>
</evidence>
<name>A0A0P0N165_9CREN</name>
<dbReference type="KEGG" id="pdl:Pyrde_0229"/>
<accession>A0A0P0N165</accession>
<sequence length="794" mass="87297">MWTSRDRVVVLVLLVALAGFTAGYALGLAVSMFKSEPPGPEPPESVETETAETATGVQPPVTWTGVEAPATGAPEPSNATLELVWTSYGYRASWESLETLSSIYRAMGGSAFYMTPGVFETTVVETLVRPLTATVTAVTPMPSTAPAEARAAPEYSTTNIQVAGIDEPDVVKTNRTHIAVLHRDVVELYRAYPAGSLSLAAVYDIRKAVLEIVGDENLVLVSGSGYTEPVAPVQHHIVVRGVYMTEDGLVVIADEYRSPWPLESRTWVISLDTSMKLRWMRSITGRFYDARLYNQTLVLVTEASMIVRPVILEADAGAARIIPVPEPPIVASLEPIETIVAAFSLDTGSAATLTIVGAPPSTMYMSATGSLYLVLPGIEELHAILGDRVNATLAEIAERMEKAQPRGTKSLLVGVSVEPGPRLEPEASTVIPGIARKQWMIDEYNGTLRIVVEEQDWSDKQWRTRVGLYILDAETLDEIGRVDEIVLNERVHAARFLGPRLYLVTFRQIDPLFVIDLADPRKPRVLGYIEAPGFDEYLHPVNNTLLIGVGREDSKVRISLYKVMGDAKIKVLDRVYIGGDWRYAWSHVLDPRWGHRAFTLDMRHGYVMIPVEGWSQEYRETPEGIAEIGARRNGVAIVKLDTERGDLELRALLLHMGAARSLYIGDTLYTVAPESYPRVKAYDAETLEPIAYAPRPTEVTVRDIRANPESYSGKPVVVRGVSLRWTGLDEPPPVTRSDWVLDDGTRRIYVAAIMGPVPGKDEKVTVIGIVRLGPEDRPYIEPVEVVIAGEPGKS</sequence>
<organism evidence="2 4">
    <name type="scientific">Pyrodictium delaneyi</name>
    <dbReference type="NCBI Taxonomy" id="1273541"/>
    <lineage>
        <taxon>Archaea</taxon>
        <taxon>Thermoproteota</taxon>
        <taxon>Thermoprotei</taxon>
        <taxon>Desulfurococcales</taxon>
        <taxon>Pyrodictiaceae</taxon>
        <taxon>Pyrodictium</taxon>
    </lineage>
</organism>
<protein>
    <recommendedName>
        <fullName evidence="6">Beta propeller domain protein</fullName>
    </recommendedName>
</protein>
<gene>
    <name evidence="3" type="ORF">Pdsh_07700</name>
    <name evidence="2" type="ORF">Pyrde_0229</name>
</gene>
<dbReference type="InterPro" id="IPR011044">
    <property type="entry name" value="Quino_amine_DH_bsu"/>
</dbReference>
<dbReference type="Proteomes" id="UP000196694">
    <property type="component" value="Unassembled WGS sequence"/>
</dbReference>
<dbReference type="AlphaFoldDB" id="A0A0P0N165"/>
<evidence type="ECO:0000313" key="5">
    <source>
        <dbReference type="Proteomes" id="UP000196694"/>
    </source>
</evidence>
<dbReference type="OrthoDB" id="28968at2157"/>
<proteinExistence type="predicted"/>